<dbReference type="PROSITE" id="PS50850">
    <property type="entry name" value="MFS"/>
    <property type="match status" value="1"/>
</dbReference>
<accession>A0A4S4MSF3</accession>
<reference evidence="9 10" key="1">
    <citation type="submission" date="2019-02" db="EMBL/GenBank/DDBJ databases">
        <title>Genome sequencing of the rare red list fungi Antrodiella citrinella (Flaviporus citrinellus).</title>
        <authorList>
            <person name="Buettner E."/>
            <person name="Kellner H."/>
        </authorList>
    </citation>
    <scope>NUCLEOTIDE SEQUENCE [LARGE SCALE GENOMIC DNA]</scope>
    <source>
        <strain evidence="9 10">DSM 108506</strain>
    </source>
</reference>
<feature type="transmembrane region" description="Helical" evidence="7">
    <location>
        <begin position="74"/>
        <end position="94"/>
    </location>
</feature>
<feature type="transmembrane region" description="Helical" evidence="7">
    <location>
        <begin position="192"/>
        <end position="217"/>
    </location>
</feature>
<evidence type="ECO:0000256" key="6">
    <source>
        <dbReference type="SAM" id="MobiDB-lite"/>
    </source>
</evidence>
<dbReference type="PANTHER" id="PTHR42718:SF9">
    <property type="entry name" value="MAJOR FACILITATOR SUPERFAMILY MULTIDRUG TRANSPORTER MFSC"/>
    <property type="match status" value="1"/>
</dbReference>
<feature type="transmembrane region" description="Helical" evidence="7">
    <location>
        <begin position="376"/>
        <end position="396"/>
    </location>
</feature>
<proteinExistence type="predicted"/>
<sequence>MIDLFTIAILRGFQGLGAAAIIPACLGILAHAFPPGHTRAIAFATFSAGQPLGGATGFLLGGTFSQVASTSWRTMYWVVAGLAAVCLTLSFFIVEKDGPSTEIDKRVDWVGSFLITAGLVLIVFVLSDGELAPKQWTTPYILALLVVGVIFVLSFIAWQWYLERPEVRKIHSIWTPPPLMKLSLWKRGNGKFAAIQMVIFCLMAGFQSWILWIVLYFQNYERLTPVLTMIRLIPMLPSGVACNVVMALLVARVDGMFLIAGGCLCTATAAILLACIHTSAPYWAFAFPSSIIIVIGADFVFAGGTLFIAKVALPYEQSLAGGLYQTMAMLGQAFGLSITTIVFDRVRASQSAALGVTIDKTGLNAPRPAQLKAYRATSWTIVGFALFAALLAAVFLRGVGVLGGVQPLPDQQVTSETTAAEREEEKSLDRP</sequence>
<evidence type="ECO:0000256" key="4">
    <source>
        <dbReference type="ARBA" id="ARBA00022989"/>
    </source>
</evidence>
<keyword evidence="2" id="KW-0813">Transport</keyword>
<keyword evidence="10" id="KW-1185">Reference proteome</keyword>
<dbReference type="SUPFAM" id="SSF103473">
    <property type="entry name" value="MFS general substrate transporter"/>
    <property type="match status" value="2"/>
</dbReference>
<dbReference type="EMBL" id="SGPM01000139">
    <property type="protein sequence ID" value="THH29106.1"/>
    <property type="molecule type" value="Genomic_DNA"/>
</dbReference>
<dbReference type="GO" id="GO:0016020">
    <property type="term" value="C:membrane"/>
    <property type="evidence" value="ECO:0007669"/>
    <property type="project" value="UniProtKB-SubCell"/>
</dbReference>
<evidence type="ECO:0000256" key="3">
    <source>
        <dbReference type="ARBA" id="ARBA00022692"/>
    </source>
</evidence>
<evidence type="ECO:0000256" key="7">
    <source>
        <dbReference type="SAM" id="Phobius"/>
    </source>
</evidence>
<evidence type="ECO:0000313" key="9">
    <source>
        <dbReference type="EMBL" id="THH29106.1"/>
    </source>
</evidence>
<comment type="subcellular location">
    <subcellularLocation>
        <location evidence="1">Membrane</location>
        <topology evidence="1">Multi-pass membrane protein</topology>
    </subcellularLocation>
</comment>
<dbReference type="Proteomes" id="UP000308730">
    <property type="component" value="Unassembled WGS sequence"/>
</dbReference>
<feature type="transmembrane region" description="Helical" evidence="7">
    <location>
        <begin position="285"/>
        <end position="309"/>
    </location>
</feature>
<dbReference type="PANTHER" id="PTHR42718">
    <property type="entry name" value="MAJOR FACILITATOR SUPERFAMILY MULTIDRUG TRANSPORTER MFSC"/>
    <property type="match status" value="1"/>
</dbReference>
<dbReference type="Gene3D" id="1.20.1250.20">
    <property type="entry name" value="MFS general substrate transporter like domains"/>
    <property type="match status" value="2"/>
</dbReference>
<feature type="compositionally biased region" description="Basic and acidic residues" evidence="6">
    <location>
        <begin position="419"/>
        <end position="431"/>
    </location>
</feature>
<evidence type="ECO:0000313" key="10">
    <source>
        <dbReference type="Proteomes" id="UP000308730"/>
    </source>
</evidence>
<evidence type="ECO:0000256" key="5">
    <source>
        <dbReference type="ARBA" id="ARBA00023136"/>
    </source>
</evidence>
<evidence type="ECO:0000256" key="2">
    <source>
        <dbReference type="ARBA" id="ARBA00022448"/>
    </source>
</evidence>
<keyword evidence="3 7" id="KW-0812">Transmembrane</keyword>
<comment type="caution">
    <text evidence="9">The sequence shown here is derived from an EMBL/GenBank/DDBJ whole genome shotgun (WGS) entry which is preliminary data.</text>
</comment>
<dbReference type="InterPro" id="IPR011701">
    <property type="entry name" value="MFS"/>
</dbReference>
<feature type="transmembrane region" description="Helical" evidence="7">
    <location>
        <begin position="257"/>
        <end position="279"/>
    </location>
</feature>
<feature type="transmembrane region" description="Helical" evidence="7">
    <location>
        <begin position="139"/>
        <end position="162"/>
    </location>
</feature>
<dbReference type="OrthoDB" id="5086884at2759"/>
<keyword evidence="4 7" id="KW-1133">Transmembrane helix</keyword>
<name>A0A4S4MSF3_9APHY</name>
<gene>
    <name evidence="9" type="ORF">EUX98_g5070</name>
</gene>
<protein>
    <recommendedName>
        <fullName evidence="8">Major facilitator superfamily (MFS) profile domain-containing protein</fullName>
    </recommendedName>
</protein>
<keyword evidence="5 7" id="KW-0472">Membrane</keyword>
<dbReference type="GO" id="GO:0022857">
    <property type="term" value="F:transmembrane transporter activity"/>
    <property type="evidence" value="ECO:0007669"/>
    <property type="project" value="InterPro"/>
</dbReference>
<feature type="transmembrane region" description="Helical" evidence="7">
    <location>
        <begin position="229"/>
        <end position="250"/>
    </location>
</feature>
<dbReference type="Pfam" id="PF07690">
    <property type="entry name" value="MFS_1"/>
    <property type="match status" value="1"/>
</dbReference>
<feature type="transmembrane region" description="Helical" evidence="7">
    <location>
        <begin position="40"/>
        <end position="62"/>
    </location>
</feature>
<dbReference type="InterPro" id="IPR036259">
    <property type="entry name" value="MFS_trans_sf"/>
</dbReference>
<feature type="transmembrane region" description="Helical" evidence="7">
    <location>
        <begin position="106"/>
        <end position="127"/>
    </location>
</feature>
<feature type="transmembrane region" description="Helical" evidence="7">
    <location>
        <begin position="12"/>
        <end position="33"/>
    </location>
</feature>
<feature type="transmembrane region" description="Helical" evidence="7">
    <location>
        <begin position="321"/>
        <end position="343"/>
    </location>
</feature>
<evidence type="ECO:0000256" key="1">
    <source>
        <dbReference type="ARBA" id="ARBA00004141"/>
    </source>
</evidence>
<evidence type="ECO:0000259" key="8">
    <source>
        <dbReference type="PROSITE" id="PS50850"/>
    </source>
</evidence>
<dbReference type="InterPro" id="IPR020846">
    <property type="entry name" value="MFS_dom"/>
</dbReference>
<organism evidence="9 10">
    <name type="scientific">Antrodiella citrinella</name>
    <dbReference type="NCBI Taxonomy" id="2447956"/>
    <lineage>
        <taxon>Eukaryota</taxon>
        <taxon>Fungi</taxon>
        <taxon>Dikarya</taxon>
        <taxon>Basidiomycota</taxon>
        <taxon>Agaricomycotina</taxon>
        <taxon>Agaricomycetes</taxon>
        <taxon>Polyporales</taxon>
        <taxon>Steccherinaceae</taxon>
        <taxon>Antrodiella</taxon>
    </lineage>
</organism>
<dbReference type="AlphaFoldDB" id="A0A4S4MSF3"/>
<feature type="domain" description="Major facilitator superfamily (MFS) profile" evidence="8">
    <location>
        <begin position="1"/>
        <end position="400"/>
    </location>
</feature>
<feature type="region of interest" description="Disordered" evidence="6">
    <location>
        <begin position="412"/>
        <end position="431"/>
    </location>
</feature>